<organism evidence="1 2">
    <name type="scientific">Bradyrhizobium agreste</name>
    <dbReference type="NCBI Taxonomy" id="2751811"/>
    <lineage>
        <taxon>Bacteria</taxon>
        <taxon>Pseudomonadati</taxon>
        <taxon>Pseudomonadota</taxon>
        <taxon>Alphaproteobacteria</taxon>
        <taxon>Hyphomicrobiales</taxon>
        <taxon>Nitrobacteraceae</taxon>
        <taxon>Bradyrhizobium</taxon>
    </lineage>
</organism>
<protein>
    <submittedName>
        <fullName evidence="1">Uncharacterized protein</fullName>
    </submittedName>
</protein>
<gene>
    <name evidence="1" type="ORF">HZZ13_11545</name>
</gene>
<sequence length="144" mass="16461">MALPVHEQAQGAFREYDPFAEPDPEQWLALDEQERIDLVMEYHRRARIRVPRAEAHAVFHAIVESQIADAELPVRRIAQRLMYEGLDRHEAIHAIGSVLAAQMHDLVSKAKPGHGVEANSDRDPNEAYFAELETLTAEEWRRSS</sequence>
<evidence type="ECO:0000313" key="2">
    <source>
        <dbReference type="Proteomes" id="UP000807370"/>
    </source>
</evidence>
<proteinExistence type="predicted"/>
<keyword evidence="2" id="KW-1185">Reference proteome</keyword>
<evidence type="ECO:0000313" key="1">
    <source>
        <dbReference type="EMBL" id="MBH5398422.1"/>
    </source>
</evidence>
<reference evidence="1 2" key="1">
    <citation type="submission" date="2020-07" db="EMBL/GenBank/DDBJ databases">
        <title>Bradyrhizobium diversity isolated from nodules of indigenous legumes of Western Australia.</title>
        <authorList>
            <person name="Klepa M.S."/>
        </authorList>
    </citation>
    <scope>NUCLEOTIDE SEQUENCE [LARGE SCALE GENOMIC DNA]</scope>
    <source>
        <strain evidence="1 2">CNPSo 4010</strain>
    </source>
</reference>
<dbReference type="Proteomes" id="UP000807370">
    <property type="component" value="Unassembled WGS sequence"/>
</dbReference>
<dbReference type="EMBL" id="JACCHP010000007">
    <property type="protein sequence ID" value="MBH5398422.1"/>
    <property type="molecule type" value="Genomic_DNA"/>
</dbReference>
<name>A0ABS0PMI1_9BRAD</name>
<comment type="caution">
    <text evidence="1">The sequence shown here is derived from an EMBL/GenBank/DDBJ whole genome shotgun (WGS) entry which is preliminary data.</text>
</comment>
<accession>A0ABS0PMI1</accession>